<name>A0A367XJ44_9PROT</name>
<protein>
    <submittedName>
        <fullName evidence="1">Uncharacterized protein</fullName>
    </submittedName>
</protein>
<dbReference type="EMBL" id="JPWJ01000001">
    <property type="protein sequence ID" value="RCK53150.1"/>
    <property type="molecule type" value="Genomic_DNA"/>
</dbReference>
<dbReference type="RefSeq" id="WP_062961128.1">
    <property type="nucleotide sequence ID" value="NZ_JALLPZ010000002.1"/>
</dbReference>
<evidence type="ECO:0000313" key="1">
    <source>
        <dbReference type="EMBL" id="RCK53150.1"/>
    </source>
</evidence>
<gene>
    <name evidence="1" type="ORF">TH44_02800</name>
</gene>
<proteinExistence type="predicted"/>
<dbReference type="AlphaFoldDB" id="A0A367XJ44"/>
<evidence type="ECO:0000313" key="2">
    <source>
        <dbReference type="Proteomes" id="UP000252266"/>
    </source>
</evidence>
<reference evidence="1 2" key="1">
    <citation type="submission" date="2014-07" db="EMBL/GenBank/DDBJ databases">
        <title>Draft genome sequence of Thalassospira xiamenensis IB13.</title>
        <authorList>
            <person name="Lai Q."/>
            <person name="Shao Z."/>
        </authorList>
    </citation>
    <scope>NUCLEOTIDE SEQUENCE [LARGE SCALE GENOMIC DNA]</scope>
    <source>
        <strain evidence="1 2">IB13</strain>
    </source>
</reference>
<accession>A0A367XJ44</accession>
<organism evidence="1 2">
    <name type="scientific">Thalassospira xiamenensis</name>
    <dbReference type="NCBI Taxonomy" id="220697"/>
    <lineage>
        <taxon>Bacteria</taxon>
        <taxon>Pseudomonadati</taxon>
        <taxon>Pseudomonadota</taxon>
        <taxon>Alphaproteobacteria</taxon>
        <taxon>Rhodospirillales</taxon>
        <taxon>Thalassospiraceae</taxon>
        <taxon>Thalassospira</taxon>
    </lineage>
</organism>
<sequence length="140" mass="16101">MSGKINDDEEWVLVQSAFLDDEYKDDIAIYLVMETVRPGLYRIQGGSAQASARAGWRLDTGGWLRSRQEYGDVGDHSLLTDEEAQEYLDAMGLRLKDGKELMIREFRRVNGYDPVLLPVDPKFKERRDLARKRLKLPPKA</sequence>
<comment type="caution">
    <text evidence="1">The sequence shown here is derived from an EMBL/GenBank/DDBJ whole genome shotgun (WGS) entry which is preliminary data.</text>
</comment>
<dbReference type="Proteomes" id="UP000252266">
    <property type="component" value="Unassembled WGS sequence"/>
</dbReference>